<dbReference type="Proteomes" id="UP000823561">
    <property type="component" value="Chromosome 2"/>
</dbReference>
<dbReference type="AlphaFoldDB" id="A0AAV6H908"/>
<proteinExistence type="predicted"/>
<evidence type="ECO:0000256" key="1">
    <source>
        <dbReference type="SAM" id="Phobius"/>
    </source>
</evidence>
<name>A0AAV6H908_9TELE</name>
<evidence type="ECO:0000313" key="2">
    <source>
        <dbReference type="EMBL" id="KAG5283883.1"/>
    </source>
</evidence>
<dbReference type="EMBL" id="JADWDJ010000002">
    <property type="protein sequence ID" value="KAG5283883.1"/>
    <property type="molecule type" value="Genomic_DNA"/>
</dbReference>
<comment type="caution">
    <text evidence="2">The sequence shown here is derived from an EMBL/GenBank/DDBJ whole genome shotgun (WGS) entry which is preliminary data.</text>
</comment>
<keyword evidence="1" id="KW-1133">Transmembrane helix</keyword>
<feature type="transmembrane region" description="Helical" evidence="1">
    <location>
        <begin position="40"/>
        <end position="60"/>
    </location>
</feature>
<gene>
    <name evidence="2" type="ORF">AALO_G00020630</name>
</gene>
<keyword evidence="1" id="KW-0472">Membrane</keyword>
<protein>
    <submittedName>
        <fullName evidence="2">Uncharacterized protein</fullName>
    </submittedName>
</protein>
<feature type="transmembrane region" description="Helical" evidence="1">
    <location>
        <begin position="107"/>
        <end position="131"/>
    </location>
</feature>
<organism evidence="2 3">
    <name type="scientific">Alosa alosa</name>
    <name type="common">allis shad</name>
    <dbReference type="NCBI Taxonomy" id="278164"/>
    <lineage>
        <taxon>Eukaryota</taxon>
        <taxon>Metazoa</taxon>
        <taxon>Chordata</taxon>
        <taxon>Craniata</taxon>
        <taxon>Vertebrata</taxon>
        <taxon>Euteleostomi</taxon>
        <taxon>Actinopterygii</taxon>
        <taxon>Neopterygii</taxon>
        <taxon>Teleostei</taxon>
        <taxon>Clupei</taxon>
        <taxon>Clupeiformes</taxon>
        <taxon>Clupeoidei</taxon>
        <taxon>Clupeidae</taxon>
        <taxon>Alosa</taxon>
    </lineage>
</organism>
<keyword evidence="3" id="KW-1185">Reference proteome</keyword>
<feature type="transmembrane region" description="Helical" evidence="1">
    <location>
        <begin position="12"/>
        <end position="34"/>
    </location>
</feature>
<evidence type="ECO:0000313" key="3">
    <source>
        <dbReference type="Proteomes" id="UP000823561"/>
    </source>
</evidence>
<sequence>MLKLRLLNMLAPAYFFTATVITFALYFFFFIPTIFQPPAIMIHTFIFLYLMLNSLGNYAMTIWYPSETTSESTIPLCPLDCPDRVDAHYLRVAYLTMEYSISFENPLTFLTLLPLSTGYFFIGMISGLQFFLVLMLYVWLGIGLVCAGFCCQQILLVTRGQTWCQLQRGRLVQSHGMWRTNLKDVFGSRWALGLFLPVLTVKVVSKNDGNLSQKFN</sequence>
<feature type="transmembrane region" description="Helical" evidence="1">
    <location>
        <begin position="137"/>
        <end position="158"/>
    </location>
</feature>
<accession>A0AAV6H908</accession>
<keyword evidence="1" id="KW-0812">Transmembrane</keyword>
<reference evidence="2" key="1">
    <citation type="submission" date="2020-10" db="EMBL/GenBank/DDBJ databases">
        <title>Chromosome-scale genome assembly of the Allis shad, Alosa alosa.</title>
        <authorList>
            <person name="Margot Z."/>
            <person name="Christophe K."/>
            <person name="Cabau C."/>
            <person name="Louis A."/>
            <person name="Berthelot C."/>
            <person name="Parey E."/>
            <person name="Roest Crollius H."/>
            <person name="Montfort J."/>
            <person name="Robinson-Rechavi M."/>
            <person name="Bucao C."/>
            <person name="Bouchez O."/>
            <person name="Gislard M."/>
            <person name="Lluch J."/>
            <person name="Milhes M."/>
            <person name="Lampietro C."/>
            <person name="Lopez Roques C."/>
            <person name="Donnadieu C."/>
            <person name="Braasch I."/>
            <person name="Desvignes T."/>
            <person name="Postlethwait J."/>
            <person name="Bobe J."/>
            <person name="Guiguen Y."/>
        </authorList>
    </citation>
    <scope>NUCLEOTIDE SEQUENCE</scope>
    <source>
        <strain evidence="2">M-15738</strain>
        <tissue evidence="2">Blood</tissue>
    </source>
</reference>